<evidence type="ECO:0000313" key="1">
    <source>
        <dbReference type="EMBL" id="VFJ54435.1"/>
    </source>
</evidence>
<reference evidence="1" key="1">
    <citation type="submission" date="2019-02" db="EMBL/GenBank/DDBJ databases">
        <authorList>
            <person name="Gruber-Vodicka R. H."/>
            <person name="Seah K. B. B."/>
        </authorList>
    </citation>
    <scope>NUCLEOTIDE SEQUENCE</scope>
    <source>
        <strain evidence="1">BECK_DK161</strain>
    </source>
</reference>
<dbReference type="EMBL" id="CAADEY010000043">
    <property type="protein sequence ID" value="VFJ54435.1"/>
    <property type="molecule type" value="Genomic_DNA"/>
</dbReference>
<proteinExistence type="predicted"/>
<accession>A0A450SLE7</accession>
<gene>
    <name evidence="1" type="ORF">BECKDK2373C_GA0170839_104313</name>
</gene>
<name>A0A450SLE7_9GAMM</name>
<sequence length="172" mass="18983">MIWVGEGYAALSGLVGYPSLFPQGVALGCIDCAPLGLMFACPCSFLTYRKNKVSGFRSGASKKGRRWERRSPRRLFCPAGAFMSSISESKMRKNFRGLFRFRLCRIGAVCCIRNTNPTHNENGNCLPSLDFPDNGNESLGGRGSCRAGNARIIRLSRSFALPDKREGGNYRK</sequence>
<dbReference type="AlphaFoldDB" id="A0A450SLE7"/>
<organism evidence="1">
    <name type="scientific">Candidatus Kentrum sp. DK</name>
    <dbReference type="NCBI Taxonomy" id="2126562"/>
    <lineage>
        <taxon>Bacteria</taxon>
        <taxon>Pseudomonadati</taxon>
        <taxon>Pseudomonadota</taxon>
        <taxon>Gammaproteobacteria</taxon>
        <taxon>Candidatus Kentrum</taxon>
    </lineage>
</organism>
<protein>
    <submittedName>
        <fullName evidence="1">Uncharacterized protein</fullName>
    </submittedName>
</protein>